<dbReference type="SUPFAM" id="SSF51011">
    <property type="entry name" value="Glycosyl hydrolase domain"/>
    <property type="match status" value="1"/>
</dbReference>
<dbReference type="GO" id="GO:0004553">
    <property type="term" value="F:hydrolase activity, hydrolyzing O-glycosyl compounds"/>
    <property type="evidence" value="ECO:0007669"/>
    <property type="project" value="InterPro"/>
</dbReference>
<dbReference type="Gene3D" id="2.60.40.10">
    <property type="entry name" value="Immunoglobulins"/>
    <property type="match status" value="1"/>
</dbReference>
<evidence type="ECO:0000259" key="2">
    <source>
        <dbReference type="SMART" id="SM00642"/>
    </source>
</evidence>
<keyword evidence="4" id="KW-1185">Reference proteome</keyword>
<dbReference type="SUPFAM" id="SSF51445">
    <property type="entry name" value="(Trans)glycosidases"/>
    <property type="match status" value="1"/>
</dbReference>
<dbReference type="InterPro" id="IPR014756">
    <property type="entry name" value="Ig_E-set"/>
</dbReference>
<evidence type="ECO:0000256" key="1">
    <source>
        <dbReference type="ARBA" id="ARBA00008061"/>
    </source>
</evidence>
<reference evidence="3" key="1">
    <citation type="submission" date="2020-08" db="EMBL/GenBank/DDBJ databases">
        <title>Novel species isolated from subtropical streams in China.</title>
        <authorList>
            <person name="Lu H."/>
        </authorList>
    </citation>
    <scope>NUCLEOTIDE SEQUENCE</scope>
    <source>
        <strain evidence="3">KACC 12607</strain>
    </source>
</reference>
<proteinExistence type="inferred from homology"/>
<gene>
    <name evidence="3" type="ORF">H8K32_18430</name>
</gene>
<protein>
    <submittedName>
        <fullName evidence="3">DUF3372 domain-containing protein</fullName>
    </submittedName>
</protein>
<dbReference type="InterPro" id="IPR006047">
    <property type="entry name" value="GH13_cat_dom"/>
</dbReference>
<dbReference type="CDD" id="cd11341">
    <property type="entry name" value="AmyAc_Pullulanase_LD-like"/>
    <property type="match status" value="1"/>
</dbReference>
<dbReference type="AlphaFoldDB" id="A0A923KRK0"/>
<dbReference type="Pfam" id="PF17967">
    <property type="entry name" value="Pullulanase_N2"/>
    <property type="match status" value="1"/>
</dbReference>
<dbReference type="SUPFAM" id="SSF81296">
    <property type="entry name" value="E set domains"/>
    <property type="match status" value="2"/>
</dbReference>
<dbReference type="InterPro" id="IPR013780">
    <property type="entry name" value="Glyco_hydro_b"/>
</dbReference>
<organism evidence="3 4">
    <name type="scientific">Undibacterium jejuense</name>
    <dbReference type="NCBI Taxonomy" id="1344949"/>
    <lineage>
        <taxon>Bacteria</taxon>
        <taxon>Pseudomonadati</taxon>
        <taxon>Pseudomonadota</taxon>
        <taxon>Betaproteobacteria</taxon>
        <taxon>Burkholderiales</taxon>
        <taxon>Oxalobacteraceae</taxon>
        <taxon>Undibacterium</taxon>
    </lineage>
</organism>
<dbReference type="InterPro" id="IPR013783">
    <property type="entry name" value="Ig-like_fold"/>
</dbReference>
<dbReference type="InterPro" id="IPR040671">
    <property type="entry name" value="Pullulanase_N2"/>
</dbReference>
<dbReference type="Proteomes" id="UP000634011">
    <property type="component" value="Unassembled WGS sequence"/>
</dbReference>
<dbReference type="Pfam" id="PF11852">
    <property type="entry name" value="Pullul_strch_C"/>
    <property type="match status" value="1"/>
</dbReference>
<dbReference type="SMART" id="SM00642">
    <property type="entry name" value="Aamy"/>
    <property type="match status" value="1"/>
</dbReference>
<dbReference type="PANTHER" id="PTHR43002">
    <property type="entry name" value="GLYCOGEN DEBRANCHING ENZYME"/>
    <property type="match status" value="1"/>
</dbReference>
<dbReference type="Pfam" id="PF02922">
    <property type="entry name" value="CBM_48"/>
    <property type="match status" value="1"/>
</dbReference>
<dbReference type="EMBL" id="JACOFV010000021">
    <property type="protein sequence ID" value="MBC3864089.1"/>
    <property type="molecule type" value="Genomic_DNA"/>
</dbReference>
<accession>A0A923KRK0</accession>
<evidence type="ECO:0000313" key="3">
    <source>
        <dbReference type="EMBL" id="MBC3864089.1"/>
    </source>
</evidence>
<comment type="similarity">
    <text evidence="1">Belongs to the glycosyl hydrolase 13 family.</text>
</comment>
<dbReference type="InterPro" id="IPR017853">
    <property type="entry name" value="GH"/>
</dbReference>
<dbReference type="InterPro" id="IPR004193">
    <property type="entry name" value="Glyco_hydro_13_N"/>
</dbReference>
<dbReference type="Gene3D" id="2.60.40.1130">
    <property type="entry name" value="Rab geranylgeranyltransferase alpha-subunit, insert domain"/>
    <property type="match status" value="1"/>
</dbReference>
<dbReference type="CDD" id="cd02860">
    <property type="entry name" value="E_set_Pullulanase"/>
    <property type="match status" value="1"/>
</dbReference>
<dbReference type="InterPro" id="IPR024561">
    <property type="entry name" value="Pullul_strch_C"/>
</dbReference>
<name>A0A923KRK0_9BURK</name>
<sequence>MLFATHNADAAKLSAPSLSDCNQDQYQTVLSKATLNASAARAYWLSSDTIRWPGKHTAGSFHLYASDKGLLNIRNGAKVKGATQHIDLQIGTGIRATQSDVQTRFAFTGKGIELRYTLPTATLSHLLKQQVVLVQENEQGDVIDFTYIQIPGVLDDLYLAANTVEDLGVKVSLNASEGRRHIKKPSIYSKFKLWAPTVRQIAVCTYNSGDSKANTIKTMTFESNTGIWEALANQDLSGQYYKYLLDVFIPGTGWVRNAVTDPYSLSLTTDSKRSFIANLNSQALKPKGWDEQSIPSRVQHATDMSVYELHVRDFSANDLTVRPDYRGKYLAFTEYQSNGMKHLTALSKAGITDIHLLPVFDIATIPETNCSNPKISGAPDSEQQQAIVNAHATTDCFNWGYDPFHYNAPEGSYATNATDGATRILEFRKMVMALHQANLRVGMDVVYNHTAYAGQHEKSVLDRIVPGYYQRLTTNGKVEESTCQTCGNTATENNMMAKLMSDSVRLWAREYKIDSFRFDLMGHQPRSVMEKLKASLASDNGRPIFLIGEGWNFGEVANNTRFAQAAQLSLNGSGIGTFSDRARDAIRGAGRDDDINSIVNNKGYINGLADGTTPQQVEQTLRAADMIRVGLAGTLSDFEMKTAQGQPQKLKDINYNGQPAGYASEPDEVVNYVENHDNQTLFDINAFRLPVTTSHEDRARVQVLGLALTAFSQGIAYFHAGSDILRSKSLDGNSYNSGDWFNRLDWTYQDNYFGTGLPPKQDNLALYPLMCPLLVNANIKPRPQDIAFTRDAFRDLLKIRSSSSLFHLTQNTDIKKRLHFYNVGANQNPLLIIGLLDGDHLPAANWKSIIYLINVSQTEQHIEISELQRRQFQLHPVHLDPQAGDQRIKKEAKYSAQDGFTIPARSVVVFVEKN</sequence>
<dbReference type="Gene3D" id="2.60.40.1180">
    <property type="entry name" value="Golgi alpha-mannosidase II"/>
    <property type="match status" value="1"/>
</dbReference>
<dbReference type="Gene3D" id="3.20.20.80">
    <property type="entry name" value="Glycosidases"/>
    <property type="match status" value="1"/>
</dbReference>
<feature type="domain" description="Glycosyl hydrolase family 13 catalytic" evidence="2">
    <location>
        <begin position="391"/>
        <end position="761"/>
    </location>
</feature>
<comment type="caution">
    <text evidence="3">The sequence shown here is derived from an EMBL/GenBank/DDBJ whole genome shotgun (WGS) entry which is preliminary data.</text>
</comment>
<evidence type="ECO:0000313" key="4">
    <source>
        <dbReference type="Proteomes" id="UP000634011"/>
    </source>
</evidence>
<dbReference type="GO" id="GO:0005975">
    <property type="term" value="P:carbohydrate metabolic process"/>
    <property type="evidence" value="ECO:0007669"/>
    <property type="project" value="InterPro"/>
</dbReference>